<dbReference type="Proteomes" id="UP001202961">
    <property type="component" value="Unassembled WGS sequence"/>
</dbReference>
<gene>
    <name evidence="2" type="ORF">NB063_14700</name>
</gene>
<dbReference type="InterPro" id="IPR041657">
    <property type="entry name" value="HTH_17"/>
</dbReference>
<sequence>MGDCLVAISKENPATADGLWKRKDAAKYCGVTERTIDRWILSGVLPASAKVVIGGTVRFRPDVITMHVNSIECSPKRESEAAK</sequence>
<protein>
    <submittedName>
        <fullName evidence="2">Helix-turn-helix domain-containing protein</fullName>
    </submittedName>
</protein>
<comment type="caution">
    <text evidence="2">The sequence shown here is derived from an EMBL/GenBank/DDBJ whole genome shotgun (WGS) entry which is preliminary data.</text>
</comment>
<feature type="domain" description="Helix-turn-helix" evidence="1">
    <location>
        <begin position="23"/>
        <end position="62"/>
    </location>
</feature>
<dbReference type="InterPro" id="IPR009061">
    <property type="entry name" value="DNA-bd_dom_put_sf"/>
</dbReference>
<keyword evidence="3" id="KW-1185">Reference proteome</keyword>
<dbReference type="EMBL" id="JAMQBK010000039">
    <property type="protein sequence ID" value="MCM2371856.1"/>
    <property type="molecule type" value="Genomic_DNA"/>
</dbReference>
<organism evidence="2 3">
    <name type="scientific">Aporhodopirellula aestuarii</name>
    <dbReference type="NCBI Taxonomy" id="2950107"/>
    <lineage>
        <taxon>Bacteria</taxon>
        <taxon>Pseudomonadati</taxon>
        <taxon>Planctomycetota</taxon>
        <taxon>Planctomycetia</taxon>
        <taxon>Pirellulales</taxon>
        <taxon>Pirellulaceae</taxon>
        <taxon>Aporhodopirellula</taxon>
    </lineage>
</organism>
<name>A0ABT0U4S6_9BACT</name>
<dbReference type="SUPFAM" id="SSF46955">
    <property type="entry name" value="Putative DNA-binding domain"/>
    <property type="match status" value="1"/>
</dbReference>
<dbReference type="Pfam" id="PF12728">
    <property type="entry name" value="HTH_17"/>
    <property type="match status" value="1"/>
</dbReference>
<evidence type="ECO:0000259" key="1">
    <source>
        <dbReference type="Pfam" id="PF12728"/>
    </source>
</evidence>
<reference evidence="2 3" key="1">
    <citation type="journal article" date="2022" name="Syst. Appl. Microbiol.">
        <title>Rhodopirellula aestuarii sp. nov., a novel member of the genus Rhodopirellula isolated from brackish sediments collected in the Tagus River estuary, Portugal.</title>
        <authorList>
            <person name="Vitorino I.R."/>
            <person name="Klimek D."/>
            <person name="Calusinska M."/>
            <person name="Lobo-da-Cunha A."/>
            <person name="Vasconcelos V."/>
            <person name="Lage O.M."/>
        </authorList>
    </citation>
    <scope>NUCLEOTIDE SEQUENCE [LARGE SCALE GENOMIC DNA]</scope>
    <source>
        <strain evidence="2 3">ICT_H3.1</strain>
    </source>
</reference>
<dbReference type="RefSeq" id="WP_250929489.1">
    <property type="nucleotide sequence ID" value="NZ_JAMQBK010000039.1"/>
</dbReference>
<evidence type="ECO:0000313" key="2">
    <source>
        <dbReference type="EMBL" id="MCM2371856.1"/>
    </source>
</evidence>
<accession>A0ABT0U4S6</accession>
<proteinExistence type="predicted"/>
<evidence type="ECO:0000313" key="3">
    <source>
        <dbReference type="Proteomes" id="UP001202961"/>
    </source>
</evidence>